<keyword evidence="2" id="KW-0436">Ligase</keyword>
<organism evidence="7">
    <name type="scientific">Streptococcus salivarius</name>
    <dbReference type="NCBI Taxonomy" id="1304"/>
    <lineage>
        <taxon>Bacteria</taxon>
        <taxon>Bacillati</taxon>
        <taxon>Bacillota</taxon>
        <taxon>Bacilli</taxon>
        <taxon>Lactobacillales</taxon>
        <taxon>Streptococcaceae</taxon>
        <taxon>Streptococcus</taxon>
    </lineage>
</organism>
<dbReference type="PANTHER" id="PTHR23135:SF4">
    <property type="entry name" value="UDP-N-ACETYLMURAMOYL-L-ALANYL-D-GLUTAMATE--2,6-DIAMINOPIMELATE LIGASE MURE HOMOLOG, CHLOROPLASTIC"/>
    <property type="match status" value="1"/>
</dbReference>
<reference evidence="7" key="1">
    <citation type="submission" date="2020-02" db="EMBL/GenBank/DDBJ databases">
        <title>Antibiotic resistance/susceptibility profiles of lactic acid-producing cocci isolated from the human vagina, and analysis of the genetic basis of atypical resistances.</title>
        <authorList>
            <person name="Sirichoat A."/>
            <person name="Florez A.B."/>
            <person name="Vazquez L."/>
            <person name="Buppasiri P."/>
            <person name="Panya M."/>
            <person name="Lulitanond V."/>
            <person name="Mayo B."/>
        </authorList>
    </citation>
    <scope>NUCLEOTIDE SEQUENCE</scope>
    <source>
        <strain evidence="7">VA08-2AN</strain>
    </source>
</reference>
<feature type="domain" description="Mur ligase C-terminal" evidence="6">
    <location>
        <begin position="5"/>
        <end position="115"/>
    </location>
</feature>
<dbReference type="EMBL" id="JAAJBE010000011">
    <property type="protein sequence ID" value="NGG28184.1"/>
    <property type="molecule type" value="Genomic_DNA"/>
</dbReference>
<evidence type="ECO:0000256" key="1">
    <source>
        <dbReference type="ARBA" id="ARBA00004752"/>
    </source>
</evidence>
<dbReference type="Pfam" id="PF02875">
    <property type="entry name" value="Mur_ligase_C"/>
    <property type="match status" value="1"/>
</dbReference>
<name>A0A6G4NBZ8_STRSL</name>
<evidence type="ECO:0000256" key="4">
    <source>
        <dbReference type="ARBA" id="ARBA00022984"/>
    </source>
</evidence>
<dbReference type="GO" id="GO:0016881">
    <property type="term" value="F:acid-amino acid ligase activity"/>
    <property type="evidence" value="ECO:0007669"/>
    <property type="project" value="InterPro"/>
</dbReference>
<evidence type="ECO:0000313" key="7">
    <source>
        <dbReference type="EMBL" id="NGG28184.1"/>
    </source>
</evidence>
<dbReference type="GO" id="GO:0009252">
    <property type="term" value="P:peptidoglycan biosynthetic process"/>
    <property type="evidence" value="ECO:0007669"/>
    <property type="project" value="UniProtKB-UniPathway"/>
</dbReference>
<comment type="caution">
    <text evidence="7">The sequence shown here is derived from an EMBL/GenBank/DDBJ whole genome shotgun (WGS) entry which is preliminary data.</text>
</comment>
<proteinExistence type="predicted"/>
<dbReference type="GO" id="GO:0008360">
    <property type="term" value="P:regulation of cell shape"/>
    <property type="evidence" value="ECO:0007669"/>
    <property type="project" value="UniProtKB-KW"/>
</dbReference>
<dbReference type="SUPFAM" id="SSF53244">
    <property type="entry name" value="MurD-like peptide ligases, peptide-binding domain"/>
    <property type="match status" value="1"/>
</dbReference>
<keyword evidence="4" id="KW-0573">Peptidoglycan synthesis</keyword>
<evidence type="ECO:0000256" key="5">
    <source>
        <dbReference type="ARBA" id="ARBA00023316"/>
    </source>
</evidence>
<sequence>MLPFFFIDYAHNGDSLEKLLSVVEPHQAGNITLIIGAMGNKGESRRKDFGKVISQHPRISPILTTDDPNFEDPSAICTEIAKHINRPATIIVDRALSIKTALSKTKTSDDAVIIAEKGADAFQLVNGERTAYAGDRAIASQFL</sequence>
<dbReference type="UniPathway" id="UPA00219"/>
<gene>
    <name evidence="7" type="ORF">G5S97_06485</name>
</gene>
<keyword evidence="5" id="KW-0961">Cell wall biogenesis/degradation</keyword>
<dbReference type="PANTHER" id="PTHR23135">
    <property type="entry name" value="MUR LIGASE FAMILY MEMBER"/>
    <property type="match status" value="1"/>
</dbReference>
<dbReference type="Gene3D" id="3.90.190.20">
    <property type="entry name" value="Mur ligase, C-terminal domain"/>
    <property type="match status" value="1"/>
</dbReference>
<dbReference type="AlphaFoldDB" id="A0A6G4NBZ8"/>
<comment type="pathway">
    <text evidence="1">Cell wall biogenesis; peptidoglycan biosynthesis.</text>
</comment>
<keyword evidence="3" id="KW-0133">Cell shape</keyword>
<dbReference type="GO" id="GO:0071555">
    <property type="term" value="P:cell wall organization"/>
    <property type="evidence" value="ECO:0007669"/>
    <property type="project" value="UniProtKB-KW"/>
</dbReference>
<evidence type="ECO:0000259" key="6">
    <source>
        <dbReference type="Pfam" id="PF02875"/>
    </source>
</evidence>
<protein>
    <recommendedName>
        <fullName evidence="6">Mur ligase C-terminal domain-containing protein</fullName>
    </recommendedName>
</protein>
<dbReference type="InterPro" id="IPR036615">
    <property type="entry name" value="Mur_ligase_C_dom_sf"/>
</dbReference>
<accession>A0A6G4NBZ8</accession>
<evidence type="ECO:0000256" key="2">
    <source>
        <dbReference type="ARBA" id="ARBA00022598"/>
    </source>
</evidence>
<evidence type="ECO:0000256" key="3">
    <source>
        <dbReference type="ARBA" id="ARBA00022960"/>
    </source>
</evidence>
<dbReference type="InterPro" id="IPR004101">
    <property type="entry name" value="Mur_ligase_C"/>
</dbReference>